<dbReference type="EMBL" id="KQ971338">
    <property type="protein sequence ID" value="EFA01716.2"/>
    <property type="molecule type" value="Genomic_DNA"/>
</dbReference>
<proteinExistence type="predicted"/>
<organism evidence="2 3">
    <name type="scientific">Tribolium castaneum</name>
    <name type="common">Red flour beetle</name>
    <dbReference type="NCBI Taxonomy" id="7070"/>
    <lineage>
        <taxon>Eukaryota</taxon>
        <taxon>Metazoa</taxon>
        <taxon>Ecdysozoa</taxon>
        <taxon>Arthropoda</taxon>
        <taxon>Hexapoda</taxon>
        <taxon>Insecta</taxon>
        <taxon>Pterygota</taxon>
        <taxon>Neoptera</taxon>
        <taxon>Endopterygota</taxon>
        <taxon>Coleoptera</taxon>
        <taxon>Polyphaga</taxon>
        <taxon>Cucujiformia</taxon>
        <taxon>Tenebrionidae</taxon>
        <taxon>Tenebrionidae incertae sedis</taxon>
        <taxon>Tribolium</taxon>
    </lineage>
</organism>
<protein>
    <submittedName>
        <fullName evidence="2">Uncharacterized protein</fullName>
    </submittedName>
</protein>
<feature type="region of interest" description="Disordered" evidence="1">
    <location>
        <begin position="524"/>
        <end position="565"/>
    </location>
</feature>
<feature type="region of interest" description="Disordered" evidence="1">
    <location>
        <begin position="464"/>
        <end position="494"/>
    </location>
</feature>
<accession>D2A0C5</accession>
<feature type="compositionally biased region" description="Low complexity" evidence="1">
    <location>
        <begin position="872"/>
        <end position="881"/>
    </location>
</feature>
<dbReference type="OMA" id="HESEMFQ"/>
<feature type="compositionally biased region" description="Low complexity" evidence="1">
    <location>
        <begin position="760"/>
        <end position="772"/>
    </location>
</feature>
<feature type="region of interest" description="Disordered" evidence="1">
    <location>
        <begin position="237"/>
        <end position="281"/>
    </location>
</feature>
<name>D2A0C5_TRICA</name>
<dbReference type="HOGENOM" id="CLU_277356_0_0_1"/>
<dbReference type="Proteomes" id="UP000007266">
    <property type="component" value="Linkage group 4"/>
</dbReference>
<feature type="compositionally biased region" description="Basic and acidic residues" evidence="1">
    <location>
        <begin position="530"/>
        <end position="563"/>
    </location>
</feature>
<feature type="compositionally biased region" description="Low complexity" evidence="1">
    <location>
        <begin position="711"/>
        <end position="720"/>
    </location>
</feature>
<dbReference type="InParanoid" id="D2A0C5"/>
<feature type="compositionally biased region" description="Polar residues" evidence="1">
    <location>
        <begin position="467"/>
        <end position="487"/>
    </location>
</feature>
<dbReference type="AlphaFoldDB" id="D2A0C5"/>
<gene>
    <name evidence="2" type="primary">AUGUSTUS-3.0.2_07296</name>
    <name evidence="2" type="ORF">TcasGA2_TC007296</name>
</gene>
<sequence length="1150" mass="128064">MRFWTFFFHRCKPCETLWRSKASFASSTDLDSSPGAADINFEEKLQEANFLIDKVRNALRDIGKGIHKVPEHKKPQIQRQPVKQAGELIHVFPKPIEEKKTPPTKEIQKQEPTFSESVVKKLVEEAKTKAIREERQKIIREEPIKKMIAPEPKKKESIIVVKPPTEVTKEGYRKTGVRKDERFSGSKHQVFIPRPTLVEDHFEKDSIRTDISQSMEILQTKLNAISEGSETDMAFKTETKKHEPQPPAKKIERASSPIKIKGQKKHLDSASGETPDGSSTSDVGCFLSIVMDRQSQMSSVGTPATPKPKSPTRKISTEKTSKLSIHVMPPVHIPRSLVMQKTLNLSIKPTGSVVNHMAKKRVNVGYEEVKVHLCPVDCKLEDVSCKHSPGTSRELVPCSRSVEKGSNIVYKEIMEHLCPIDCGLMDDGCQHPQGVITRESTQEELLSSGHPLQGMYEPSLYRRAGPSSHTTLTKSSDMLKQTPSGISRNPRPSGLTEDALILFRSFQILDEVPKGSQLSLSTITRKRAKSISDSERRYDRPERLPASDKSLDKKTPTYEHGRSPWDFGFYKTRSTQCSKTSLYNDIMSQKPSDSDDMPKSSSFDLSDRTPTSQFSPGSPTSQRSSLEEERVEISAPSVESISKLKRTLRSTTDLSERSGSRKSPPPISAAASLHPLEAPVKDNQSNTNGPVFNMNDILNLLNEHQAQDATSISQSIISPSEQGDFKTKKRPLPSPELKKSDSSSSTSSSERKKKKDSKKNSPSSSSSSSSYSNAGSPPRVSPPILKTSPNPSKRSRETSIARSKESSVQTVKSFKEGNGSVPVSKTDVNEKKTSEVIPPLEKVPDTDSVKGSVKSQGSVRKGKKTDRNIQVSLSPDESSTSSEEEPLEDSSTVACFIRGLTGTSEEQLNKLKSTASFPKSDPSTWSTVKLPTMKELQELNDLDEESKEKVVGSHEYTDTPESPDKPENFVNASNVSTLSDVTKMKRLQHFQKMAQNALHLEKKSHKDVFMSLVQPKGEAGEGVDRSLRAGRNLPFYRRVLGRILEPSRKIQTSQSDPTPNPLDESISEGEIKCRSASIGEIRPVRYALDRKKLSKGVMRYAKKCDDLGDKPWRIARQRTQYNQWVSYYLQKHHNVSCNDSTSTSPVSSKK</sequence>
<evidence type="ECO:0000313" key="3">
    <source>
        <dbReference type="Proteomes" id="UP000007266"/>
    </source>
</evidence>
<feature type="compositionally biased region" description="Basic and acidic residues" evidence="1">
    <location>
        <begin position="946"/>
        <end position="967"/>
    </location>
</feature>
<feature type="compositionally biased region" description="Basic and acidic residues" evidence="1">
    <location>
        <begin position="237"/>
        <end position="253"/>
    </location>
</feature>
<feature type="compositionally biased region" description="Low complexity" evidence="1">
    <location>
        <begin position="849"/>
        <end position="859"/>
    </location>
</feature>
<feature type="compositionally biased region" description="Polar residues" evidence="1">
    <location>
        <begin position="912"/>
        <end position="929"/>
    </location>
</feature>
<reference evidence="2 3" key="1">
    <citation type="journal article" date="2008" name="Nature">
        <title>The genome of the model beetle and pest Tribolium castaneum.</title>
        <authorList>
            <consortium name="Tribolium Genome Sequencing Consortium"/>
            <person name="Richards S."/>
            <person name="Gibbs R.A."/>
            <person name="Weinstock G.M."/>
            <person name="Brown S.J."/>
            <person name="Denell R."/>
            <person name="Beeman R.W."/>
            <person name="Gibbs R."/>
            <person name="Beeman R.W."/>
            <person name="Brown S.J."/>
            <person name="Bucher G."/>
            <person name="Friedrich M."/>
            <person name="Grimmelikhuijzen C.J."/>
            <person name="Klingler M."/>
            <person name="Lorenzen M."/>
            <person name="Richards S."/>
            <person name="Roth S."/>
            <person name="Schroder R."/>
            <person name="Tautz D."/>
            <person name="Zdobnov E.M."/>
            <person name="Muzny D."/>
            <person name="Gibbs R.A."/>
            <person name="Weinstock G.M."/>
            <person name="Attaway T."/>
            <person name="Bell S."/>
            <person name="Buhay C.J."/>
            <person name="Chandrabose M.N."/>
            <person name="Chavez D."/>
            <person name="Clerk-Blankenburg K.P."/>
            <person name="Cree A."/>
            <person name="Dao M."/>
            <person name="Davis C."/>
            <person name="Chacko J."/>
            <person name="Dinh H."/>
            <person name="Dugan-Rocha S."/>
            <person name="Fowler G."/>
            <person name="Garner T.T."/>
            <person name="Garnes J."/>
            <person name="Gnirke A."/>
            <person name="Hawes A."/>
            <person name="Hernandez J."/>
            <person name="Hines S."/>
            <person name="Holder M."/>
            <person name="Hume J."/>
            <person name="Jhangiani S.N."/>
            <person name="Joshi V."/>
            <person name="Khan Z.M."/>
            <person name="Jackson L."/>
            <person name="Kovar C."/>
            <person name="Kowis A."/>
            <person name="Lee S."/>
            <person name="Lewis L.R."/>
            <person name="Margolis J."/>
            <person name="Morgan M."/>
            <person name="Nazareth L.V."/>
            <person name="Nguyen N."/>
            <person name="Okwuonu G."/>
            <person name="Parker D."/>
            <person name="Richards S."/>
            <person name="Ruiz S.J."/>
            <person name="Santibanez J."/>
            <person name="Savard J."/>
            <person name="Scherer S.E."/>
            <person name="Schneider B."/>
            <person name="Sodergren E."/>
            <person name="Tautz D."/>
            <person name="Vattahil S."/>
            <person name="Villasana D."/>
            <person name="White C.S."/>
            <person name="Wright R."/>
            <person name="Park Y."/>
            <person name="Beeman R.W."/>
            <person name="Lord J."/>
            <person name="Oppert B."/>
            <person name="Lorenzen M."/>
            <person name="Brown S."/>
            <person name="Wang L."/>
            <person name="Savard J."/>
            <person name="Tautz D."/>
            <person name="Richards S."/>
            <person name="Weinstock G."/>
            <person name="Gibbs R.A."/>
            <person name="Liu Y."/>
            <person name="Worley K."/>
            <person name="Weinstock G."/>
            <person name="Elsik C.G."/>
            <person name="Reese J.T."/>
            <person name="Elhaik E."/>
            <person name="Landan G."/>
            <person name="Graur D."/>
            <person name="Arensburger P."/>
            <person name="Atkinson P."/>
            <person name="Beeman R.W."/>
            <person name="Beidler J."/>
            <person name="Brown S.J."/>
            <person name="Demuth J.P."/>
            <person name="Drury D.W."/>
            <person name="Du Y.Z."/>
            <person name="Fujiwara H."/>
            <person name="Lorenzen M."/>
            <person name="Maselli V."/>
            <person name="Osanai M."/>
            <person name="Park Y."/>
            <person name="Robertson H.M."/>
            <person name="Tu Z."/>
            <person name="Wang J.J."/>
            <person name="Wang S."/>
            <person name="Richards S."/>
            <person name="Song H."/>
            <person name="Zhang L."/>
            <person name="Sodergren E."/>
            <person name="Werner D."/>
            <person name="Stanke M."/>
            <person name="Morgenstern B."/>
            <person name="Solovyev V."/>
            <person name="Kosarev P."/>
            <person name="Brown G."/>
            <person name="Chen H.C."/>
            <person name="Ermolaeva O."/>
            <person name="Hlavina W."/>
            <person name="Kapustin Y."/>
            <person name="Kiryutin B."/>
            <person name="Kitts P."/>
            <person name="Maglott D."/>
            <person name="Pruitt K."/>
            <person name="Sapojnikov V."/>
            <person name="Souvorov A."/>
            <person name="Mackey A.J."/>
            <person name="Waterhouse R.M."/>
            <person name="Wyder S."/>
            <person name="Zdobnov E.M."/>
            <person name="Zdobnov E.M."/>
            <person name="Wyder S."/>
            <person name="Kriventseva E.V."/>
            <person name="Kadowaki T."/>
            <person name="Bork P."/>
            <person name="Aranda M."/>
            <person name="Bao R."/>
            <person name="Beermann A."/>
            <person name="Berns N."/>
            <person name="Bolognesi R."/>
            <person name="Bonneton F."/>
            <person name="Bopp D."/>
            <person name="Brown S.J."/>
            <person name="Bucher G."/>
            <person name="Butts T."/>
            <person name="Chaumot A."/>
            <person name="Denell R.E."/>
            <person name="Ferrier D.E."/>
            <person name="Friedrich M."/>
            <person name="Gordon C.M."/>
            <person name="Jindra M."/>
            <person name="Klingler M."/>
            <person name="Lan Q."/>
            <person name="Lattorff H.M."/>
            <person name="Laudet V."/>
            <person name="von Levetsow C."/>
            <person name="Liu Z."/>
            <person name="Lutz R."/>
            <person name="Lynch J.A."/>
            <person name="da Fonseca R.N."/>
            <person name="Posnien N."/>
            <person name="Reuter R."/>
            <person name="Roth S."/>
            <person name="Savard J."/>
            <person name="Schinko J.B."/>
            <person name="Schmitt C."/>
            <person name="Schoppmeier M."/>
            <person name="Schroder R."/>
            <person name="Shippy T.D."/>
            <person name="Simonnet F."/>
            <person name="Marques-Souza H."/>
            <person name="Tautz D."/>
            <person name="Tomoyasu Y."/>
            <person name="Trauner J."/>
            <person name="Van der Zee M."/>
            <person name="Vervoort M."/>
            <person name="Wittkopp N."/>
            <person name="Wimmer E.A."/>
            <person name="Yang X."/>
            <person name="Jones A.K."/>
            <person name="Sattelle D.B."/>
            <person name="Ebert P.R."/>
            <person name="Nelson D."/>
            <person name="Scott J.G."/>
            <person name="Beeman R.W."/>
            <person name="Muthukrishnan S."/>
            <person name="Kramer K.J."/>
            <person name="Arakane Y."/>
            <person name="Beeman R.W."/>
            <person name="Zhu Q."/>
            <person name="Hogenkamp D."/>
            <person name="Dixit R."/>
            <person name="Oppert B."/>
            <person name="Jiang H."/>
            <person name="Zou Z."/>
            <person name="Marshall J."/>
            <person name="Elpidina E."/>
            <person name="Vinokurov K."/>
            <person name="Oppert C."/>
            <person name="Zou Z."/>
            <person name="Evans J."/>
            <person name="Lu Z."/>
            <person name="Zhao P."/>
            <person name="Sumathipala N."/>
            <person name="Altincicek B."/>
            <person name="Vilcinskas A."/>
            <person name="Williams M."/>
            <person name="Hultmark D."/>
            <person name="Hetru C."/>
            <person name="Jiang H."/>
            <person name="Grimmelikhuijzen C.J."/>
            <person name="Hauser F."/>
            <person name="Cazzamali G."/>
            <person name="Williamson M."/>
            <person name="Park Y."/>
            <person name="Li B."/>
            <person name="Tanaka Y."/>
            <person name="Predel R."/>
            <person name="Neupert S."/>
            <person name="Schachtner J."/>
            <person name="Verleyen P."/>
            <person name="Raible F."/>
            <person name="Bork P."/>
            <person name="Friedrich M."/>
            <person name="Walden K.K."/>
            <person name="Robertson H.M."/>
            <person name="Angeli S."/>
            <person name="Foret S."/>
            <person name="Bucher G."/>
            <person name="Schuetz S."/>
            <person name="Maleszka R."/>
            <person name="Wimmer E.A."/>
            <person name="Beeman R.W."/>
            <person name="Lorenzen M."/>
            <person name="Tomoyasu Y."/>
            <person name="Miller S.C."/>
            <person name="Grossmann D."/>
            <person name="Bucher G."/>
        </authorList>
    </citation>
    <scope>NUCLEOTIDE SEQUENCE [LARGE SCALE GENOMIC DNA]</scope>
    <source>
        <strain evidence="2 3">Georgia GA2</strain>
    </source>
</reference>
<feature type="region of interest" description="Disordered" evidence="1">
    <location>
        <begin position="912"/>
        <end position="970"/>
    </location>
</feature>
<reference evidence="2 3" key="2">
    <citation type="journal article" date="2010" name="Nucleic Acids Res.">
        <title>BeetleBase in 2010: revisions to provide comprehensive genomic information for Tribolium castaneum.</title>
        <authorList>
            <person name="Kim H.S."/>
            <person name="Murphy T."/>
            <person name="Xia J."/>
            <person name="Caragea D."/>
            <person name="Park Y."/>
            <person name="Beeman R.W."/>
            <person name="Lorenzen M.D."/>
            <person name="Butcher S."/>
            <person name="Manak J.R."/>
            <person name="Brown S.J."/>
        </authorList>
    </citation>
    <scope>GENOME REANNOTATION</scope>
    <source>
        <strain evidence="2 3">Georgia GA2</strain>
    </source>
</reference>
<feature type="region of interest" description="Disordered" evidence="1">
    <location>
        <begin position="707"/>
        <end position="893"/>
    </location>
</feature>
<evidence type="ECO:0000256" key="1">
    <source>
        <dbReference type="SAM" id="MobiDB-lite"/>
    </source>
</evidence>
<feature type="region of interest" description="Disordered" evidence="1">
    <location>
        <begin position="1047"/>
        <end position="1066"/>
    </location>
</feature>
<feature type="region of interest" description="Disordered" evidence="1">
    <location>
        <begin position="586"/>
        <end position="691"/>
    </location>
</feature>
<feature type="compositionally biased region" description="Basic and acidic residues" evidence="1">
    <location>
        <begin position="794"/>
        <end position="805"/>
    </location>
</feature>
<feature type="compositionally biased region" description="Polar residues" evidence="1">
    <location>
        <begin position="608"/>
        <end position="624"/>
    </location>
</feature>
<dbReference type="STRING" id="7070.D2A0C5"/>
<keyword evidence="3" id="KW-1185">Reference proteome</keyword>
<feature type="region of interest" description="Disordered" evidence="1">
    <location>
        <begin position="296"/>
        <end position="318"/>
    </location>
</feature>
<evidence type="ECO:0000313" key="2">
    <source>
        <dbReference type="EMBL" id="EFA01716.2"/>
    </source>
</evidence>